<gene>
    <name evidence="2" type="ORF">HMPREF9623_01004</name>
</gene>
<proteinExistence type="predicted"/>
<dbReference type="Proteomes" id="UP000018466">
    <property type="component" value="Unassembled WGS sequence"/>
</dbReference>
<evidence type="ECO:0000256" key="1">
    <source>
        <dbReference type="SAM" id="Phobius"/>
    </source>
</evidence>
<evidence type="ECO:0000313" key="2">
    <source>
        <dbReference type="EMBL" id="EHO17405.1"/>
    </source>
</evidence>
<name>A0AA36Y5R2_9FIRM</name>
<feature type="transmembrane region" description="Helical" evidence="1">
    <location>
        <begin position="27"/>
        <end position="49"/>
    </location>
</feature>
<keyword evidence="1" id="KW-0472">Membrane</keyword>
<keyword evidence="1" id="KW-0812">Transmembrane</keyword>
<reference evidence="2 3" key="1">
    <citation type="submission" date="2011-10" db="EMBL/GenBank/DDBJ databases">
        <title>The Genome Sequence of Lachnospiraceae bacterium ACC2.</title>
        <authorList>
            <consortium name="The Broad Institute Genome Sequencing Platform"/>
            <person name="Earl A."/>
            <person name="Ward D."/>
            <person name="Feldgarden M."/>
            <person name="Gevers D."/>
            <person name="Sizova M."/>
            <person name="Hazen A."/>
            <person name="Epstein S."/>
            <person name="Young S.K."/>
            <person name="Zeng Q."/>
            <person name="Gargeya S."/>
            <person name="Fitzgerald M."/>
            <person name="Haas B."/>
            <person name="Abouelleil A."/>
            <person name="Alvarado L."/>
            <person name="Arachchi H.M."/>
            <person name="Berlin A."/>
            <person name="Brown A."/>
            <person name="Chapman S.B."/>
            <person name="Chen Z."/>
            <person name="Dunbar C."/>
            <person name="Freedman E."/>
            <person name="Gearin G."/>
            <person name="Goldberg J."/>
            <person name="Griggs A."/>
            <person name="Gujja S."/>
            <person name="Heiman D."/>
            <person name="Howarth C."/>
            <person name="Larson L."/>
            <person name="Lui A."/>
            <person name="MacDonald P.J.P."/>
            <person name="Montmayeur A."/>
            <person name="Murphy C."/>
            <person name="Neiman D."/>
            <person name="Pearson M."/>
            <person name="Priest M."/>
            <person name="Roberts A."/>
            <person name="Saif S."/>
            <person name="Shea T."/>
            <person name="Shenoy N."/>
            <person name="Sisk P."/>
            <person name="Stolte C."/>
            <person name="Sykes S."/>
            <person name="Wortman J."/>
            <person name="Nusbaum C."/>
            <person name="Birren B."/>
        </authorList>
    </citation>
    <scope>NUCLEOTIDE SEQUENCE [LARGE SCALE GENOMIC DNA]</scope>
    <source>
        <strain evidence="2 3">ACC2</strain>
    </source>
</reference>
<keyword evidence="1" id="KW-1133">Transmembrane helix</keyword>
<organism evidence="2 3">
    <name type="scientific">Stomatobaculum longum</name>
    <dbReference type="NCBI Taxonomy" id="796942"/>
    <lineage>
        <taxon>Bacteria</taxon>
        <taxon>Bacillati</taxon>
        <taxon>Bacillota</taxon>
        <taxon>Clostridia</taxon>
        <taxon>Lachnospirales</taxon>
        <taxon>Lachnospiraceae</taxon>
        <taxon>Stomatobaculum</taxon>
    </lineage>
</organism>
<dbReference type="EMBL" id="AGEL01000006">
    <property type="protein sequence ID" value="EHO17405.1"/>
    <property type="molecule type" value="Genomic_DNA"/>
</dbReference>
<protein>
    <submittedName>
        <fullName evidence="2">Uncharacterized protein</fullName>
    </submittedName>
</protein>
<dbReference type="AlphaFoldDB" id="A0AA36Y5R2"/>
<comment type="caution">
    <text evidence="2">The sequence shown here is derived from an EMBL/GenBank/DDBJ whole genome shotgun (WGS) entry which is preliminary data.</text>
</comment>
<evidence type="ECO:0000313" key="3">
    <source>
        <dbReference type="Proteomes" id="UP000018466"/>
    </source>
</evidence>
<accession>A0AA36Y5R2</accession>
<keyword evidence="3" id="KW-1185">Reference proteome</keyword>
<sequence>MILPFSVLISGYYMAIAKTHAHHLFAFLLHGASIGLIFEYAMTIIRTVIWDVRDMRECSYTEETIADLEMLYEGRTALCLDADDWESARWIRGRNGYVLKLKRKVPRPFEQRELQYWFYKTQLDEAEAGEIQKFVNTVNC</sequence>